<keyword evidence="1" id="KW-0732">Signal</keyword>
<dbReference type="RefSeq" id="WP_051323569.1">
    <property type="nucleotide sequence ID" value="NZ_PDDX01000001.1"/>
</dbReference>
<name>A0A2C6DTB0_9GAMM</name>
<dbReference type="InterPro" id="IPR011990">
    <property type="entry name" value="TPR-like_helical_dom_sf"/>
</dbReference>
<feature type="signal peptide" evidence="1">
    <location>
        <begin position="1"/>
        <end position="35"/>
    </location>
</feature>
<dbReference type="STRING" id="1111728.GCA_000427805_03332"/>
<sequence length="718" mass="80694">MLIPERLTIKFPRKSLSCLSLLMATSLAVSVPVNACGPDFINRLLVDRNSTLLYMPEGNFSFEAGKLVDIDNKLPRWKEVKAISMEEFRSRMSAEQLRQSDIIDQMRASHSIEQAEALSAGLDPEQRLYTLGAVAFKLMDPKAVDYFSQVLALPESERQLYGLDAQYSLGRALMGDYSSETEDETGRSIPPRPDDAQLKLALVAFQNVIDRVKNGEADETLLSLSSLGQQARIHIWLGDMVTATHLYAQQAAQGDNTGSRSLRYISSTLMNPQNERLVVEAIKDPLVQQLMTIQLFTNNWNWLGYERESEKPKIVAKMLALINSSATTGFKGSDRLAALAYRSGDYDMAAALLKNSGDSALSWWLRAKMALRNGDEKTATAAYAKAAEGFPSDEFWGESAEDREMIPQSNLLPGCRVAGEQGILALNRGDYLQAMDLFYRGKDVYRADVMDIAERVLTLDELKGFVDKNVPAVAELINSDAGNDYYYGIGFASDVELREVLARRLMRAGRYDEALAYFQFANHQQLAKQYIDNLKVANDIKVDKLTRAQAYYQAALLLREKGIELISYEMTPDYAIYGADYSYVGDAFDTRYQRSNNWLRDEKERVNGIEPDSRPIKIKTWINPAEAARAKSVLPKTNNNYLHYRWKAADLAVKSADLLPTKSQAYAAVLCKASSWIIHRDRKGGLKLYQRYIKNGASFDWAPQFGYQCPEPEFKVSG</sequence>
<dbReference type="AlphaFoldDB" id="A0A2C6DTB0"/>
<accession>A0A2C6DTB0</accession>
<organism evidence="2 3">
    <name type="scientific">Budvicia aquatica</name>
    <dbReference type="NCBI Taxonomy" id="82979"/>
    <lineage>
        <taxon>Bacteria</taxon>
        <taxon>Pseudomonadati</taxon>
        <taxon>Pseudomonadota</taxon>
        <taxon>Gammaproteobacteria</taxon>
        <taxon>Enterobacterales</taxon>
        <taxon>Budviciaceae</taxon>
        <taxon>Budvicia</taxon>
    </lineage>
</organism>
<gene>
    <name evidence="2" type="ORF">CRN84_22720</name>
</gene>
<reference evidence="3" key="1">
    <citation type="submission" date="2017-09" db="EMBL/GenBank/DDBJ databases">
        <title>FDA dAtabase for Regulatory Grade micrObial Sequences (FDA-ARGOS): Supporting development and validation of Infectious Disease Dx tests.</title>
        <authorList>
            <person name="Minogue T."/>
            <person name="Wolcott M."/>
            <person name="Wasieloski L."/>
            <person name="Aguilar W."/>
            <person name="Moore D."/>
            <person name="Tallon L."/>
            <person name="Sadzewicz L."/>
            <person name="Ott S."/>
            <person name="Zhao X."/>
            <person name="Nagaraj S."/>
            <person name="Vavikolanu K."/>
            <person name="Aluvathingal J."/>
            <person name="Nadendla S."/>
            <person name="Sichtig H."/>
        </authorList>
    </citation>
    <scope>NUCLEOTIDE SEQUENCE [LARGE SCALE GENOMIC DNA]</scope>
    <source>
        <strain evidence="3">FDAARGOS_387</strain>
    </source>
</reference>
<dbReference type="EMBL" id="PDDX01000001">
    <property type="protein sequence ID" value="PHI31933.1"/>
    <property type="molecule type" value="Genomic_DNA"/>
</dbReference>
<evidence type="ECO:0000256" key="1">
    <source>
        <dbReference type="SAM" id="SignalP"/>
    </source>
</evidence>
<feature type="chain" id="PRO_5012361046" description="Tetratricopeptide repeat protein" evidence="1">
    <location>
        <begin position="36"/>
        <end position="718"/>
    </location>
</feature>
<proteinExistence type="predicted"/>
<keyword evidence="3" id="KW-1185">Reference proteome</keyword>
<dbReference type="OrthoDB" id="179859at2"/>
<comment type="caution">
    <text evidence="2">The sequence shown here is derived from an EMBL/GenBank/DDBJ whole genome shotgun (WGS) entry which is preliminary data.</text>
</comment>
<dbReference type="Gene3D" id="1.25.40.10">
    <property type="entry name" value="Tetratricopeptide repeat domain"/>
    <property type="match status" value="1"/>
</dbReference>
<evidence type="ECO:0000313" key="3">
    <source>
        <dbReference type="Proteomes" id="UP000224974"/>
    </source>
</evidence>
<protein>
    <recommendedName>
        <fullName evidence="4">Tetratricopeptide repeat protein</fullName>
    </recommendedName>
</protein>
<dbReference type="Proteomes" id="UP000224974">
    <property type="component" value="Unassembled WGS sequence"/>
</dbReference>
<evidence type="ECO:0000313" key="2">
    <source>
        <dbReference type="EMBL" id="PHI31933.1"/>
    </source>
</evidence>
<evidence type="ECO:0008006" key="4">
    <source>
        <dbReference type="Google" id="ProtNLM"/>
    </source>
</evidence>
<dbReference type="SUPFAM" id="SSF48452">
    <property type="entry name" value="TPR-like"/>
    <property type="match status" value="1"/>
</dbReference>